<comment type="caution">
    <text evidence="3">The sequence shown here is derived from an EMBL/GenBank/DDBJ whole genome shotgun (WGS) entry which is preliminary data.</text>
</comment>
<dbReference type="Proteomes" id="UP000012063">
    <property type="component" value="Unassembled WGS sequence"/>
</dbReference>
<dbReference type="InParanoid" id="M5EHL3"/>
<dbReference type="EMBL" id="CAUI01000023">
    <property type="protein sequence ID" value="CCU80958.1"/>
    <property type="molecule type" value="Genomic_DNA"/>
</dbReference>
<protein>
    <recommendedName>
        <fullName evidence="2">Transposase (putative) YhgA-like domain-containing protein</fullName>
    </recommendedName>
</protein>
<comment type="similarity">
    <text evidence="1">Belongs to the Rpn/YhgA-like nuclease family.</text>
</comment>
<dbReference type="InterPro" id="IPR010106">
    <property type="entry name" value="RpnA"/>
</dbReference>
<reference evidence="4" key="1">
    <citation type="journal article" date="2013" name="Genome Announc.">
        <title>Genome Sequence of Halanaerobium saccharolyticum subsp. saccharolyticum Strain DSM 6643T, a Halophilic Hydrogen-Producing Bacterium.</title>
        <authorList>
            <person name="Kivisto A."/>
            <person name="Larjo A."/>
            <person name="Ciranna A."/>
            <person name="Santala V."/>
            <person name="Roos C."/>
            <person name="Karp M."/>
        </authorList>
    </citation>
    <scope>NUCLEOTIDE SEQUENCE [LARGE SCALE GENOMIC DNA]</scope>
    <source>
        <strain evidence="4">DSM 6643</strain>
    </source>
</reference>
<sequence>MATPHDKFFKEMFSKKEVAESFIKNYFPQDLLELFNTDDLEITKDSFVDEDLKEFFSDVVYRVKLNDHDAFIYCLFEHKSYPDKKVSLQLLKYMTKIWNLYLKQKNSGKLPVILPLLIHHGGKRYNIDKRFSSRFNIQANTKKFIPDFEYLLFDFSKYSDLEIIGSI</sequence>
<dbReference type="OrthoDB" id="1980949at2"/>
<dbReference type="RefSeq" id="WP_005490276.1">
    <property type="nucleotide sequence ID" value="NZ_CAUI01000023.1"/>
</dbReference>
<evidence type="ECO:0000256" key="1">
    <source>
        <dbReference type="ARBA" id="ARBA00009787"/>
    </source>
</evidence>
<accession>M5EHL3</accession>
<dbReference type="PANTHER" id="PTHR34611">
    <property type="match status" value="1"/>
</dbReference>
<gene>
    <name evidence="3" type="ORF">HSACCH_02460</name>
</gene>
<dbReference type="eggNOG" id="COG5464">
    <property type="taxonomic scope" value="Bacteria"/>
</dbReference>
<dbReference type="InterPro" id="IPR051699">
    <property type="entry name" value="Rpn/YhgA-like_nuclease"/>
</dbReference>
<proteinExistence type="inferred from homology"/>
<dbReference type="STRING" id="1293054.HSACCH_02460"/>
<dbReference type="PANTHER" id="PTHR34611:SF2">
    <property type="entry name" value="INACTIVE RECOMBINATION-PROMOTING NUCLEASE-LIKE PROTEIN RPNE-RELATED"/>
    <property type="match status" value="1"/>
</dbReference>
<feature type="domain" description="Transposase (putative) YhgA-like" evidence="2">
    <location>
        <begin position="3"/>
        <end position="164"/>
    </location>
</feature>
<name>M5EHL3_9FIRM</name>
<evidence type="ECO:0000313" key="4">
    <source>
        <dbReference type="Proteomes" id="UP000012063"/>
    </source>
</evidence>
<evidence type="ECO:0000313" key="3">
    <source>
        <dbReference type="EMBL" id="CCU80958.1"/>
    </source>
</evidence>
<evidence type="ECO:0000259" key="2">
    <source>
        <dbReference type="Pfam" id="PF04754"/>
    </source>
</evidence>
<dbReference type="NCBIfam" id="TIGR01784">
    <property type="entry name" value="T_den_put_tspse"/>
    <property type="match status" value="1"/>
</dbReference>
<dbReference type="Pfam" id="PF04754">
    <property type="entry name" value="Transposase_31"/>
    <property type="match status" value="1"/>
</dbReference>
<dbReference type="GO" id="GO:0006310">
    <property type="term" value="P:DNA recombination"/>
    <property type="evidence" value="ECO:0007669"/>
    <property type="project" value="TreeGrafter"/>
</dbReference>
<dbReference type="GO" id="GO:1990238">
    <property type="term" value="F:double-stranded DNA endonuclease activity"/>
    <property type="evidence" value="ECO:0007669"/>
    <property type="project" value="TreeGrafter"/>
</dbReference>
<dbReference type="InterPro" id="IPR006842">
    <property type="entry name" value="Transposase_31"/>
</dbReference>
<keyword evidence="4" id="KW-1185">Reference proteome</keyword>
<organism evidence="3 4">
    <name type="scientific">Halanaerobium saccharolyticum subsp. saccharolyticum DSM 6643</name>
    <dbReference type="NCBI Taxonomy" id="1293054"/>
    <lineage>
        <taxon>Bacteria</taxon>
        <taxon>Bacillati</taxon>
        <taxon>Bacillota</taxon>
        <taxon>Clostridia</taxon>
        <taxon>Halanaerobiales</taxon>
        <taxon>Halanaerobiaceae</taxon>
        <taxon>Halanaerobium</taxon>
    </lineage>
</organism>
<dbReference type="AlphaFoldDB" id="M5EHL3"/>